<sequence>MSLWTRVRRFVRTIYSKGKRIQTKPSYTITVSGSPAGYSHDTTGKLVSTPGTKAQPGITSGSYRRSSGGRVTSASGITTQQAQQIEEAKRSATRSELIKTESFKKAQERVRV</sequence>
<protein>
    <submittedName>
        <fullName evidence="2">Uncharacterized protein</fullName>
    </submittedName>
</protein>
<evidence type="ECO:0000256" key="1">
    <source>
        <dbReference type="SAM" id="MobiDB-lite"/>
    </source>
</evidence>
<reference evidence="2" key="1">
    <citation type="journal article" date="2014" name="Front. Microbiol.">
        <title>High frequency of phylogenetically diverse reductive dehalogenase-homologous genes in deep subseafloor sedimentary metagenomes.</title>
        <authorList>
            <person name="Kawai M."/>
            <person name="Futagami T."/>
            <person name="Toyoda A."/>
            <person name="Takaki Y."/>
            <person name="Nishi S."/>
            <person name="Hori S."/>
            <person name="Arai W."/>
            <person name="Tsubouchi T."/>
            <person name="Morono Y."/>
            <person name="Uchiyama I."/>
            <person name="Ito T."/>
            <person name="Fujiyama A."/>
            <person name="Inagaki F."/>
            <person name="Takami H."/>
        </authorList>
    </citation>
    <scope>NUCLEOTIDE SEQUENCE</scope>
    <source>
        <strain evidence="2">Expedition CK06-06</strain>
    </source>
</reference>
<evidence type="ECO:0000313" key="2">
    <source>
        <dbReference type="EMBL" id="GAH15511.1"/>
    </source>
</evidence>
<feature type="non-terminal residue" evidence="2">
    <location>
        <position position="112"/>
    </location>
</feature>
<gene>
    <name evidence="2" type="ORF">S01H4_60322</name>
</gene>
<proteinExistence type="predicted"/>
<feature type="region of interest" description="Disordered" evidence="1">
    <location>
        <begin position="30"/>
        <end position="95"/>
    </location>
</feature>
<name>X1D455_9ZZZZ</name>
<feature type="compositionally biased region" description="Polar residues" evidence="1">
    <location>
        <begin position="72"/>
        <end position="84"/>
    </location>
</feature>
<dbReference type="AlphaFoldDB" id="X1D455"/>
<accession>X1D455</accession>
<organism evidence="2">
    <name type="scientific">marine sediment metagenome</name>
    <dbReference type="NCBI Taxonomy" id="412755"/>
    <lineage>
        <taxon>unclassified sequences</taxon>
        <taxon>metagenomes</taxon>
        <taxon>ecological metagenomes</taxon>
    </lineage>
</organism>
<feature type="compositionally biased region" description="Low complexity" evidence="1">
    <location>
        <begin position="60"/>
        <end position="70"/>
    </location>
</feature>
<comment type="caution">
    <text evidence="2">The sequence shown here is derived from an EMBL/GenBank/DDBJ whole genome shotgun (WGS) entry which is preliminary data.</text>
</comment>
<dbReference type="EMBL" id="BART01035548">
    <property type="protein sequence ID" value="GAH15511.1"/>
    <property type="molecule type" value="Genomic_DNA"/>
</dbReference>